<evidence type="ECO:0000256" key="3">
    <source>
        <dbReference type="SAM" id="Phobius"/>
    </source>
</evidence>
<dbReference type="GO" id="GO:0009279">
    <property type="term" value="C:cell outer membrane"/>
    <property type="evidence" value="ECO:0007669"/>
    <property type="project" value="UniProtKB-SubCell"/>
</dbReference>
<protein>
    <submittedName>
        <fullName evidence="4">Prepilin-type N-terminal cleavage/methylation domain-containing protein</fullName>
    </submittedName>
</protein>
<organism evidence="4 5">
    <name type="scientific">Deinococcus budaensis</name>
    <dbReference type="NCBI Taxonomy" id="1665626"/>
    <lineage>
        <taxon>Bacteria</taxon>
        <taxon>Thermotogati</taxon>
        <taxon>Deinococcota</taxon>
        <taxon>Deinococci</taxon>
        <taxon>Deinococcales</taxon>
        <taxon>Deinococcaceae</taxon>
        <taxon>Deinococcus</taxon>
    </lineage>
</organism>
<dbReference type="PROSITE" id="PS00409">
    <property type="entry name" value="PROKAR_NTER_METHYL"/>
    <property type="match status" value="1"/>
</dbReference>
<comment type="caution">
    <text evidence="4">The sequence shown here is derived from an EMBL/GenBank/DDBJ whole genome shotgun (WGS) entry which is preliminary data.</text>
</comment>
<proteinExistence type="predicted"/>
<reference evidence="4 5" key="1">
    <citation type="submission" date="2020-08" db="EMBL/GenBank/DDBJ databases">
        <title>Genomic Encyclopedia of Type Strains, Phase IV (KMG-IV): sequencing the most valuable type-strain genomes for metagenomic binning, comparative biology and taxonomic classification.</title>
        <authorList>
            <person name="Goeker M."/>
        </authorList>
    </citation>
    <scope>NUCLEOTIDE SEQUENCE [LARGE SCALE GENOMIC DNA]</scope>
    <source>
        <strain evidence="4 5">DSM 101791</strain>
    </source>
</reference>
<evidence type="ECO:0000313" key="5">
    <source>
        <dbReference type="Proteomes" id="UP000525389"/>
    </source>
</evidence>
<accession>A0A7W8GDY6</accession>
<dbReference type="NCBIfam" id="TIGR02532">
    <property type="entry name" value="IV_pilin_GFxxxE"/>
    <property type="match status" value="1"/>
</dbReference>
<keyword evidence="3" id="KW-0812">Transmembrane</keyword>
<dbReference type="EMBL" id="JACHFN010000003">
    <property type="protein sequence ID" value="MBB5233829.1"/>
    <property type="molecule type" value="Genomic_DNA"/>
</dbReference>
<comment type="subcellular location">
    <subcellularLocation>
        <location evidence="1">Cell outer membrane</location>
    </subcellularLocation>
</comment>
<dbReference type="RefSeq" id="WP_184026836.1">
    <property type="nucleotide sequence ID" value="NZ_JACHFN010000003.1"/>
</dbReference>
<evidence type="ECO:0000313" key="4">
    <source>
        <dbReference type="EMBL" id="MBB5233829.1"/>
    </source>
</evidence>
<dbReference type="InterPro" id="IPR012902">
    <property type="entry name" value="N_methyl_site"/>
</dbReference>
<keyword evidence="3" id="KW-0472">Membrane</keyword>
<dbReference type="Proteomes" id="UP000525389">
    <property type="component" value="Unassembled WGS sequence"/>
</dbReference>
<dbReference type="Pfam" id="PF07963">
    <property type="entry name" value="N_methyl"/>
    <property type="match status" value="1"/>
</dbReference>
<sequence length="247" mass="26387">MKRQHTQSGLTLVELLVAMALIGIVFAMITNWQVSTLNISTRTNATSQRLSDLTDVTGYVGDRVRSALRVRVATSGLTVNGTACSADRPCLAVVLPENTASGVITRYNLYVYRIDPRSLVNADDKSADTWAESNVAVLREYRSENSGSSPSNCVPAATATFETDTSAPCAAMRNLASASTLSSFGTYLVADYLTPADELGSGVAPFAYDATTKSVTLAFQTKQQVRGQTQLTPATPYTLTVQARNVP</sequence>
<evidence type="ECO:0000256" key="2">
    <source>
        <dbReference type="ARBA" id="ARBA00023237"/>
    </source>
</evidence>
<gene>
    <name evidence="4" type="ORF">HNQ09_001259</name>
</gene>
<keyword evidence="5" id="KW-1185">Reference proteome</keyword>
<name>A0A7W8GDY6_9DEIO</name>
<keyword evidence="3" id="KW-1133">Transmembrane helix</keyword>
<dbReference type="AlphaFoldDB" id="A0A7W8GDY6"/>
<evidence type="ECO:0000256" key="1">
    <source>
        <dbReference type="ARBA" id="ARBA00004442"/>
    </source>
</evidence>
<keyword evidence="2" id="KW-0998">Cell outer membrane</keyword>
<feature type="transmembrane region" description="Helical" evidence="3">
    <location>
        <begin position="12"/>
        <end position="32"/>
    </location>
</feature>